<proteinExistence type="predicted"/>
<keyword evidence="1" id="KW-0472">Membrane</keyword>
<protein>
    <submittedName>
        <fullName evidence="2">p7</fullName>
    </submittedName>
</protein>
<evidence type="ECO:0000313" key="4">
    <source>
        <dbReference type="EMBL" id="AJY78051.1"/>
    </source>
</evidence>
<evidence type="ECO:0000313" key="3">
    <source>
        <dbReference type="EMBL" id="AJS10702.1"/>
    </source>
</evidence>
<accession>A0A0D3RMF7</accession>
<dbReference type="EMBL" id="KP114533">
    <property type="protein sequence ID" value="AJS10693.1"/>
    <property type="molecule type" value="Genomic_RNA"/>
</dbReference>
<feature type="transmembrane region" description="Helical" evidence="1">
    <location>
        <begin position="6"/>
        <end position="27"/>
    </location>
</feature>
<evidence type="ECO:0000313" key="5">
    <source>
        <dbReference type="EMBL" id="AYF55467.1"/>
    </source>
</evidence>
<dbReference type="EMBL" id="KP114534">
    <property type="protein sequence ID" value="AJS10702.1"/>
    <property type="molecule type" value="Genomic_RNA"/>
</dbReference>
<dbReference type="EMBL" id="KP137099">
    <property type="protein sequence ID" value="AJY78051.1"/>
    <property type="molecule type" value="Genomic_RNA"/>
</dbReference>
<name>A0A0D3RMF7_9CLOS</name>
<reference evidence="4" key="1">
    <citation type="submission" date="2014-11" db="EMBL/GenBank/DDBJ databases">
        <title>Molecular characterization of Tomato chlorosis virus infecting Korean tomato based on analyses of complete genome sequences.</title>
        <authorList>
            <person name="Lee Y.J."/>
            <person name="Kwak H.R."/>
            <person name="Kim M.K."/>
            <person name="Seo J.K."/>
            <person name="Kim J.S."/>
            <person name="Lee S.C."/>
            <person name="Choi H.S."/>
        </authorList>
    </citation>
    <scope>NUCLEOTIDE SEQUENCE</scope>
    <source>
        <strain evidence="4">HS</strain>
    </source>
</reference>
<reference evidence="2" key="2">
    <citation type="submission" date="2014-11" db="EMBL/GenBank/DDBJ databases">
        <title>Molecular characterization of Tomato chlorosis virus infecting Korean tomato based on analyses of complete genome sequences.</title>
        <authorList>
            <person name="Lee Y.J."/>
            <person name="Kwak H.R."/>
            <person name="Kim M.K."/>
            <person name="Seo J.K."/>
            <person name="Kim J.S."/>
            <person name="Choi H.S."/>
        </authorList>
    </citation>
    <scope>NUCLEOTIDE SEQUENCE</scope>
    <source>
        <strain evidence="2">JJ3</strain>
        <strain evidence="3">JJ5</strain>
    </source>
</reference>
<keyword evidence="1" id="KW-0812">Transmembrane</keyword>
<keyword evidence="1" id="KW-1133">Transmembrane helix</keyword>
<sequence>MISIYFTLIGLIFLVVFCFVLLCYFVFTVIKFFAKDKISDDDCPYVNNVAPFGSNRFNSQPPIVR</sequence>
<reference evidence="5" key="3">
    <citation type="submission" date="2018-01" db="EMBL/GenBank/DDBJ databases">
        <authorList>
            <person name="Gaut B.S."/>
            <person name="Morton B.R."/>
            <person name="Clegg M.T."/>
            <person name="Duvall M.R."/>
        </authorList>
    </citation>
    <scope>NUCLEOTIDE SEQUENCE</scope>
    <source>
        <strain evidence="5">JN2</strain>
    </source>
</reference>
<evidence type="ECO:0000313" key="2">
    <source>
        <dbReference type="EMBL" id="AJS10693.1"/>
    </source>
</evidence>
<dbReference type="EMBL" id="MG813910">
    <property type="protein sequence ID" value="AYF55467.1"/>
    <property type="molecule type" value="Genomic_RNA"/>
</dbReference>
<evidence type="ECO:0000256" key="1">
    <source>
        <dbReference type="SAM" id="Phobius"/>
    </source>
</evidence>
<organism evidence="2">
    <name type="scientific">Tomato chlorosis virus</name>
    <dbReference type="NCBI Taxonomy" id="67754"/>
    <lineage>
        <taxon>Viruses</taxon>
        <taxon>Riboviria</taxon>
        <taxon>Orthornavirae</taxon>
        <taxon>Kitrinoviricota</taxon>
        <taxon>Alsuviricetes</taxon>
        <taxon>Martellivirales</taxon>
        <taxon>Closteroviridae</taxon>
        <taxon>Crinivirus</taxon>
        <taxon>Crinivirus tomatichlorosis</taxon>
    </lineage>
</organism>